<dbReference type="EMBL" id="JAEINI020000011">
    <property type="protein sequence ID" value="MCB5227868.1"/>
    <property type="molecule type" value="Genomic_DNA"/>
</dbReference>
<evidence type="ECO:0000313" key="2">
    <source>
        <dbReference type="Proteomes" id="UP000633814"/>
    </source>
</evidence>
<comment type="caution">
    <text evidence="1">The sequence shown here is derived from an EMBL/GenBank/DDBJ whole genome shotgun (WGS) entry which is preliminary data.</text>
</comment>
<gene>
    <name evidence="1" type="ORF">JAO78_013705</name>
</gene>
<accession>A0ABS8C6A3</accession>
<name>A0ABS8C6A3_9ALTE</name>
<dbReference type="InterPro" id="IPR015867">
    <property type="entry name" value="N-reg_PII/ATP_PRibTrfase_C"/>
</dbReference>
<evidence type="ECO:0000313" key="1">
    <source>
        <dbReference type="EMBL" id="MCB5227868.1"/>
    </source>
</evidence>
<dbReference type="Gene3D" id="3.30.70.120">
    <property type="match status" value="1"/>
</dbReference>
<protein>
    <submittedName>
        <fullName evidence="1">DUF3240 family protein</fullName>
    </submittedName>
</protein>
<dbReference type="Proteomes" id="UP000633814">
    <property type="component" value="Unassembled WGS sequence"/>
</dbReference>
<keyword evidence="2" id="KW-1185">Reference proteome</keyword>
<organism evidence="1 2">
    <name type="scientific">Alishewanella maricola</name>
    <dbReference type="NCBI Taxonomy" id="2795740"/>
    <lineage>
        <taxon>Bacteria</taxon>
        <taxon>Pseudomonadati</taxon>
        <taxon>Pseudomonadota</taxon>
        <taxon>Gammaproteobacteria</taxon>
        <taxon>Alteromonadales</taxon>
        <taxon>Alteromonadaceae</taxon>
        <taxon>Alishewanella</taxon>
    </lineage>
</organism>
<proteinExistence type="predicted"/>
<reference evidence="1 2" key="1">
    <citation type="submission" date="2021-10" db="EMBL/GenBank/DDBJ databases">
        <title>Alishewanella koreense sp. nov. isolated from seawater of southwestern coast in South Korea and the proposal for the reclassification of Rheinheimera perlucida and Rheinheimera tuosuensis as Arsukibacterium perlucida and Arsukibacterium tuosuensis.</title>
        <authorList>
            <person name="Kim K.H."/>
            <person name="Ruan W."/>
            <person name="Kim K.R."/>
            <person name="Baek J.H."/>
            <person name="Jeon C.O."/>
        </authorList>
    </citation>
    <scope>NUCLEOTIDE SEQUENCE [LARGE SCALE GENOMIC DNA]</scope>
    <source>
        <strain evidence="1 2">16-MA</strain>
    </source>
</reference>
<dbReference type="Pfam" id="PF11582">
    <property type="entry name" value="DUF3240"/>
    <property type="match status" value="1"/>
</dbReference>
<dbReference type="InterPro" id="IPR021634">
    <property type="entry name" value="DUF3240"/>
</dbReference>
<sequence>MTELEMLYVFFPLEQRDAVVDSLLAIDDLSGFSIVTLDGHSRDNSQFDRLEQVVGYRQLCRVEVIVNKLLREQVIVQLRQCRSAKTGNNGFRYYVMPVLESGHL</sequence>
<dbReference type="RefSeq" id="WP_226751932.1">
    <property type="nucleotide sequence ID" value="NZ_JAEINI020000011.1"/>
</dbReference>